<evidence type="ECO:0000256" key="6">
    <source>
        <dbReference type="ARBA" id="ARBA00022692"/>
    </source>
</evidence>
<feature type="binding site" evidence="12">
    <location>
        <position position="82"/>
    </location>
    <ligand>
        <name>substrate</name>
    </ligand>
</feature>
<comment type="subcellular location">
    <subcellularLocation>
        <location evidence="1">Endoplasmic reticulum membrane</location>
        <topology evidence="1">Multi-pass membrane protein</topology>
    </subcellularLocation>
</comment>
<feature type="binding site" evidence="12">
    <location>
        <position position="172"/>
    </location>
    <ligand>
        <name>substrate</name>
    </ligand>
</feature>
<keyword evidence="9 13" id="KW-1133">Transmembrane helix</keyword>
<feature type="transmembrane region" description="Helical" evidence="13">
    <location>
        <begin position="273"/>
        <end position="295"/>
    </location>
</feature>
<name>A0A9P0FXQ0_CHRIL</name>
<evidence type="ECO:0000256" key="9">
    <source>
        <dbReference type="ARBA" id="ARBA00022989"/>
    </source>
</evidence>
<dbReference type="GO" id="GO:0006094">
    <property type="term" value="P:gluconeogenesis"/>
    <property type="evidence" value="ECO:0007669"/>
    <property type="project" value="UniProtKB-KW"/>
</dbReference>
<dbReference type="Gene3D" id="1.20.144.10">
    <property type="entry name" value="Phosphatidic acid phosphatase type 2/haloperoxidase"/>
    <property type="match status" value="1"/>
</dbReference>
<protein>
    <recommendedName>
        <fullName evidence="4">glucose-6-phosphatase</fullName>
        <ecNumber evidence="4">3.1.3.9</ecNumber>
    </recommendedName>
</protein>
<comment type="similarity">
    <text evidence="3">Belongs to the glucose-6-phosphatase family.</text>
</comment>
<evidence type="ECO:0000313" key="16">
    <source>
        <dbReference type="Proteomes" id="UP001154114"/>
    </source>
</evidence>
<keyword evidence="8" id="KW-0256">Endoplasmic reticulum</keyword>
<dbReference type="GO" id="GO:0004346">
    <property type="term" value="F:glucose-6-phosphatase activity"/>
    <property type="evidence" value="ECO:0007669"/>
    <property type="project" value="UniProtKB-EC"/>
</dbReference>
<evidence type="ECO:0000256" key="13">
    <source>
        <dbReference type="SAM" id="Phobius"/>
    </source>
</evidence>
<feature type="transmembrane region" description="Helical" evidence="13">
    <location>
        <begin position="183"/>
        <end position="206"/>
    </location>
</feature>
<dbReference type="InterPro" id="IPR036938">
    <property type="entry name" value="PAP2/HPO_sf"/>
</dbReference>
<evidence type="ECO:0000256" key="3">
    <source>
        <dbReference type="ARBA" id="ARBA00009266"/>
    </source>
</evidence>
<dbReference type="Proteomes" id="UP001154114">
    <property type="component" value="Chromosome 29"/>
</dbReference>
<feature type="transmembrane region" description="Helical" evidence="13">
    <location>
        <begin position="307"/>
        <end position="323"/>
    </location>
</feature>
<feature type="transmembrane region" description="Helical" evidence="13">
    <location>
        <begin position="60"/>
        <end position="78"/>
    </location>
</feature>
<feature type="domain" description="Phosphatidic acid phosphatase type 2/haloperoxidase" evidence="14">
    <location>
        <begin position="58"/>
        <end position="198"/>
    </location>
</feature>
<accession>A0A9P0FXQ0</accession>
<feature type="active site" description="Proton donor" evidence="11">
    <location>
        <position position="123"/>
    </location>
</feature>
<gene>
    <name evidence="15" type="ORF">CINC_LOCUS8878</name>
</gene>
<keyword evidence="5" id="KW-0312">Gluconeogenesis</keyword>
<evidence type="ECO:0000256" key="7">
    <source>
        <dbReference type="ARBA" id="ARBA00022801"/>
    </source>
</evidence>
<organism evidence="15 16">
    <name type="scientific">Chrysodeixis includens</name>
    <name type="common">Soybean looper</name>
    <name type="synonym">Pseudoplusia includens</name>
    <dbReference type="NCBI Taxonomy" id="689277"/>
    <lineage>
        <taxon>Eukaryota</taxon>
        <taxon>Metazoa</taxon>
        <taxon>Ecdysozoa</taxon>
        <taxon>Arthropoda</taxon>
        <taxon>Hexapoda</taxon>
        <taxon>Insecta</taxon>
        <taxon>Pterygota</taxon>
        <taxon>Neoptera</taxon>
        <taxon>Endopterygota</taxon>
        <taxon>Lepidoptera</taxon>
        <taxon>Glossata</taxon>
        <taxon>Ditrysia</taxon>
        <taxon>Noctuoidea</taxon>
        <taxon>Noctuidae</taxon>
        <taxon>Plusiinae</taxon>
        <taxon>Chrysodeixis</taxon>
    </lineage>
</organism>
<dbReference type="SUPFAM" id="SSF48317">
    <property type="entry name" value="Acid phosphatase/Vanadium-dependent haloperoxidase"/>
    <property type="match status" value="1"/>
</dbReference>
<reference evidence="15" key="1">
    <citation type="submission" date="2021-12" db="EMBL/GenBank/DDBJ databases">
        <authorList>
            <person name="King R."/>
        </authorList>
    </citation>
    <scope>NUCLEOTIDE SEQUENCE</scope>
</reference>
<dbReference type="PANTHER" id="PTHR12591:SF0">
    <property type="entry name" value="FI19814P1"/>
    <property type="match status" value="1"/>
</dbReference>
<evidence type="ECO:0000256" key="4">
    <source>
        <dbReference type="ARBA" id="ARBA00012634"/>
    </source>
</evidence>
<feature type="transmembrane region" description="Helical" evidence="13">
    <location>
        <begin position="151"/>
        <end position="171"/>
    </location>
</feature>
<dbReference type="AlphaFoldDB" id="A0A9P0FXQ0"/>
<sequence length="377" mass="43900">MTLTDHLNVFGVMVIQLIQYNYQDFEGFFSLLNTIFHLEVLLDLWFPVVCCIDSVFASQLLLCLAFGGWLTTMMKWWLLDDRPYWWVQETSIYLAEPYQSDKRPLLRQTYQTCEVGPGSPSEHAMAAVVVVVLFILWLTQIAKEKIPNTRVWSWIILACAFSMNMFVVIVARAYTASHFPHQLLLGGFIGATLVPTLCVLVVDPYLWQYGALSKRDPVVIKFWFILAIICMVAISVLTYYGLKVFSWDPAWSIKMAYRYCHHPENISRDSMPIISLLSYIAYMFGWAICVSPEVTHFAYNTERRSRVFAFLIGLFFMKTFDIIKQVSCHFDIKIYYLTQFILIIFKSFVYLRFLPDVSHFPYMFSNPCKVLVNSRKA</sequence>
<keyword evidence="6 13" id="KW-0812">Transmembrane</keyword>
<feature type="active site" description="Nucleophile" evidence="11">
    <location>
        <position position="178"/>
    </location>
</feature>
<feature type="transmembrane region" description="Helical" evidence="13">
    <location>
        <begin position="27"/>
        <end position="48"/>
    </location>
</feature>
<dbReference type="GO" id="GO:0005789">
    <property type="term" value="C:endoplasmic reticulum membrane"/>
    <property type="evidence" value="ECO:0007669"/>
    <property type="project" value="UniProtKB-SubCell"/>
</dbReference>
<dbReference type="PIRSF" id="PIRSF000905">
    <property type="entry name" value="Glucose-6-phosphatase"/>
    <property type="match status" value="1"/>
</dbReference>
<evidence type="ECO:0000256" key="8">
    <source>
        <dbReference type="ARBA" id="ARBA00022824"/>
    </source>
</evidence>
<evidence type="ECO:0000256" key="10">
    <source>
        <dbReference type="ARBA" id="ARBA00023136"/>
    </source>
</evidence>
<dbReference type="OrthoDB" id="6416209at2759"/>
<feature type="transmembrane region" description="Helical" evidence="13">
    <location>
        <begin position="123"/>
        <end position="139"/>
    </location>
</feature>
<dbReference type="EC" id="3.1.3.9" evidence="4"/>
<evidence type="ECO:0000313" key="15">
    <source>
        <dbReference type="EMBL" id="CAH0599756.1"/>
    </source>
</evidence>
<evidence type="ECO:0000259" key="14">
    <source>
        <dbReference type="SMART" id="SM00014"/>
    </source>
</evidence>
<dbReference type="GO" id="GO:0051156">
    <property type="term" value="P:glucose 6-phosphate metabolic process"/>
    <property type="evidence" value="ECO:0007669"/>
    <property type="project" value="TreeGrafter"/>
</dbReference>
<dbReference type="InterPro" id="IPR000326">
    <property type="entry name" value="PAP2/HPO"/>
</dbReference>
<evidence type="ECO:0000256" key="11">
    <source>
        <dbReference type="PIRSR" id="PIRSR000905-1"/>
    </source>
</evidence>
<feature type="transmembrane region" description="Helical" evidence="13">
    <location>
        <begin position="335"/>
        <end position="354"/>
    </location>
</feature>
<dbReference type="InterPro" id="IPR016275">
    <property type="entry name" value="Glucose-6-phosphatase"/>
</dbReference>
<evidence type="ECO:0000256" key="5">
    <source>
        <dbReference type="ARBA" id="ARBA00022432"/>
    </source>
</evidence>
<dbReference type="Pfam" id="PF01569">
    <property type="entry name" value="PAP2"/>
    <property type="match status" value="1"/>
</dbReference>
<evidence type="ECO:0000256" key="2">
    <source>
        <dbReference type="ARBA" id="ARBA00004742"/>
    </source>
</evidence>
<evidence type="ECO:0000256" key="1">
    <source>
        <dbReference type="ARBA" id="ARBA00004477"/>
    </source>
</evidence>
<evidence type="ECO:0000256" key="12">
    <source>
        <dbReference type="PIRSR" id="PIRSR000905-2"/>
    </source>
</evidence>
<proteinExistence type="inferred from homology"/>
<keyword evidence="7" id="KW-0378">Hydrolase</keyword>
<dbReference type="EMBL" id="LR824032">
    <property type="protein sequence ID" value="CAH0599756.1"/>
    <property type="molecule type" value="Genomic_DNA"/>
</dbReference>
<dbReference type="SMART" id="SM00014">
    <property type="entry name" value="acidPPc"/>
    <property type="match status" value="1"/>
</dbReference>
<keyword evidence="10 13" id="KW-0472">Membrane</keyword>
<comment type="pathway">
    <text evidence="2">Carbohydrate biosynthesis; gluconeogenesis.</text>
</comment>
<dbReference type="PANTHER" id="PTHR12591">
    <property type="entry name" value="GLUCOSE-6-PHOSPHATASE"/>
    <property type="match status" value="1"/>
</dbReference>
<feature type="transmembrane region" description="Helical" evidence="13">
    <location>
        <begin position="218"/>
        <end position="242"/>
    </location>
</feature>
<keyword evidence="16" id="KW-1185">Reference proteome</keyword>